<dbReference type="Proteomes" id="UP000031327">
    <property type="component" value="Unassembled WGS sequence"/>
</dbReference>
<feature type="signal peptide" evidence="1">
    <location>
        <begin position="1"/>
        <end position="18"/>
    </location>
</feature>
<evidence type="ECO:0008006" key="4">
    <source>
        <dbReference type="Google" id="ProtNLM"/>
    </source>
</evidence>
<organism evidence="2 3">
    <name type="scientific">Pseudoalteromonas luteoviolacea</name>
    <dbReference type="NCBI Taxonomy" id="43657"/>
    <lineage>
        <taxon>Bacteria</taxon>
        <taxon>Pseudomonadati</taxon>
        <taxon>Pseudomonadota</taxon>
        <taxon>Gammaproteobacteria</taxon>
        <taxon>Alteromonadales</taxon>
        <taxon>Pseudoalteromonadaceae</taxon>
        <taxon>Pseudoalteromonas</taxon>
    </lineage>
</organism>
<sequence>MKYLICIFILIFTFTAQAEVTCRGKIIKLVKWTDKNQAAIYLDNTNTRWILLPDDQTSLSMALTAYTAGKEVALYWRDRDVTSCSAGWENYRKLNGYFLIQ</sequence>
<proteinExistence type="predicted"/>
<evidence type="ECO:0000313" key="2">
    <source>
        <dbReference type="EMBL" id="KID57883.1"/>
    </source>
</evidence>
<keyword evidence="1" id="KW-0732">Signal</keyword>
<name>A0A0C1MSR3_9GAMM</name>
<dbReference type="RefSeq" id="WP_039608179.1">
    <property type="nucleotide sequence ID" value="NZ_JWIC01000004.1"/>
</dbReference>
<dbReference type="EMBL" id="JWIC01000004">
    <property type="protein sequence ID" value="KID57883.1"/>
    <property type="molecule type" value="Genomic_DNA"/>
</dbReference>
<gene>
    <name evidence="2" type="ORF">JF50_03800</name>
</gene>
<reference evidence="2 3" key="1">
    <citation type="submission" date="2014-12" db="EMBL/GenBank/DDBJ databases">
        <title>Draft Genome Sequence of Pseudoalteromonas luteoviolacea HI1.</title>
        <authorList>
            <person name="Asahina A.Y."/>
            <person name="Hadfield M.G."/>
        </authorList>
    </citation>
    <scope>NUCLEOTIDE SEQUENCE [LARGE SCALE GENOMIC DNA]</scope>
    <source>
        <strain evidence="2 3">HI1</strain>
    </source>
</reference>
<comment type="caution">
    <text evidence="2">The sequence shown here is derived from an EMBL/GenBank/DDBJ whole genome shotgun (WGS) entry which is preliminary data.</text>
</comment>
<accession>A0A0C1MSR3</accession>
<dbReference type="OrthoDB" id="6309689at2"/>
<evidence type="ECO:0000313" key="3">
    <source>
        <dbReference type="Proteomes" id="UP000031327"/>
    </source>
</evidence>
<dbReference type="AlphaFoldDB" id="A0A0C1MSR3"/>
<feature type="chain" id="PRO_5002136116" description="C-type lysozyme inhibitor domain-containing protein" evidence="1">
    <location>
        <begin position="19"/>
        <end position="101"/>
    </location>
</feature>
<protein>
    <recommendedName>
        <fullName evidence="4">C-type lysozyme inhibitor domain-containing protein</fullName>
    </recommendedName>
</protein>
<evidence type="ECO:0000256" key="1">
    <source>
        <dbReference type="SAM" id="SignalP"/>
    </source>
</evidence>